<proteinExistence type="predicted"/>
<evidence type="ECO:0000313" key="5">
    <source>
        <dbReference type="EMBL" id="CAG9333014.1"/>
    </source>
</evidence>
<dbReference type="AlphaFoldDB" id="A0AAU9K7V2"/>
<comment type="caution">
    <text evidence="5">The sequence shown here is derived from an EMBL/GenBank/DDBJ whole genome shotgun (WGS) entry which is preliminary data.</text>
</comment>
<dbReference type="SUPFAM" id="SSF52151">
    <property type="entry name" value="FabD/lysophospholipase-like"/>
    <property type="match status" value="1"/>
</dbReference>
<dbReference type="Proteomes" id="UP001162131">
    <property type="component" value="Unassembled WGS sequence"/>
</dbReference>
<feature type="domain" description="PNPLA" evidence="4">
    <location>
        <begin position="25"/>
        <end position="231"/>
    </location>
</feature>
<keyword evidence="3" id="KW-0732">Signal</keyword>
<reference evidence="5" key="1">
    <citation type="submission" date="2021-09" db="EMBL/GenBank/DDBJ databases">
        <authorList>
            <consortium name="AG Swart"/>
            <person name="Singh M."/>
            <person name="Singh A."/>
            <person name="Seah K."/>
            <person name="Emmerich C."/>
        </authorList>
    </citation>
    <scope>NUCLEOTIDE SEQUENCE</scope>
    <source>
        <strain evidence="5">ATCC30299</strain>
    </source>
</reference>
<dbReference type="PROSITE" id="PS51635">
    <property type="entry name" value="PNPLA"/>
    <property type="match status" value="1"/>
</dbReference>
<protein>
    <recommendedName>
        <fullName evidence="4">PNPLA domain-containing protein</fullName>
    </recommendedName>
</protein>
<evidence type="ECO:0000313" key="6">
    <source>
        <dbReference type="Proteomes" id="UP001162131"/>
    </source>
</evidence>
<dbReference type="Pfam" id="PF01734">
    <property type="entry name" value="Patatin"/>
    <property type="match status" value="1"/>
</dbReference>
<keyword evidence="6" id="KW-1185">Reference proteome</keyword>
<keyword evidence="1" id="KW-0443">Lipid metabolism</keyword>
<name>A0AAU9K7V2_9CILI</name>
<dbReference type="InterPro" id="IPR016035">
    <property type="entry name" value="Acyl_Trfase/lysoPLipase"/>
</dbReference>
<comment type="caution">
    <text evidence="2">Lacks conserved residue(s) required for the propagation of feature annotation.</text>
</comment>
<dbReference type="Gene3D" id="3.40.1090.10">
    <property type="entry name" value="Cytosolic phospholipase A2 catalytic domain"/>
    <property type="match status" value="1"/>
</dbReference>
<evidence type="ECO:0000259" key="4">
    <source>
        <dbReference type="PROSITE" id="PS51635"/>
    </source>
</evidence>
<evidence type="ECO:0000256" key="2">
    <source>
        <dbReference type="PROSITE-ProRule" id="PRU01161"/>
    </source>
</evidence>
<feature type="chain" id="PRO_5043661657" description="PNPLA domain-containing protein" evidence="3">
    <location>
        <begin position="18"/>
        <end position="318"/>
    </location>
</feature>
<feature type="signal peptide" evidence="3">
    <location>
        <begin position="1"/>
        <end position="17"/>
    </location>
</feature>
<dbReference type="InterPro" id="IPR002641">
    <property type="entry name" value="PNPLA_dom"/>
</dbReference>
<accession>A0AAU9K7V2</accession>
<evidence type="ECO:0000256" key="3">
    <source>
        <dbReference type="SAM" id="SignalP"/>
    </source>
</evidence>
<dbReference type="GO" id="GO:0006629">
    <property type="term" value="P:lipid metabolic process"/>
    <property type="evidence" value="ECO:0007669"/>
    <property type="project" value="UniProtKB-KW"/>
</dbReference>
<organism evidence="5 6">
    <name type="scientific">Blepharisma stoltei</name>
    <dbReference type="NCBI Taxonomy" id="1481888"/>
    <lineage>
        <taxon>Eukaryota</taxon>
        <taxon>Sar</taxon>
        <taxon>Alveolata</taxon>
        <taxon>Ciliophora</taxon>
        <taxon>Postciliodesmatophora</taxon>
        <taxon>Heterotrichea</taxon>
        <taxon>Heterotrichida</taxon>
        <taxon>Blepharismidae</taxon>
        <taxon>Blepharisma</taxon>
    </lineage>
</organism>
<evidence type="ECO:0000256" key="1">
    <source>
        <dbReference type="ARBA" id="ARBA00023098"/>
    </source>
</evidence>
<dbReference type="EMBL" id="CAJZBQ010000056">
    <property type="protein sequence ID" value="CAG9333014.1"/>
    <property type="molecule type" value="Genomic_DNA"/>
</dbReference>
<gene>
    <name evidence="5" type="ORF">BSTOLATCC_MIC57835</name>
</gene>
<sequence>MWRLVVVNLLFASSVLAINGKCRILALGGGTDKGAYQAGAIIGLIQNLPSGEAVWDVVTGNGVGAFNAIILGNYALGQESSAISVLNNTWNTFTPNQFYKQWPGGEITGIYWEKGLFDTSPMGPTINKKIPSTFQRWTAVGATDLVSGNYVLFNSSFLDSETMAIGVKASLATQGEFPWIPYSNLQLSTGCIKYTVDILDAVTACTNKGYTTDQMFVDVVMVAGKTIQQIDASKFKTPDVFHRYLEISAFQDTMRVEETVNHDYPDVTVRNLIFPSQTLNSSSLPYDYDASELRAQIALGMSDAKSPNVTLSYYMAFQ</sequence>